<organism evidence="1 2">
    <name type="scientific">Trifolium medium</name>
    <dbReference type="NCBI Taxonomy" id="97028"/>
    <lineage>
        <taxon>Eukaryota</taxon>
        <taxon>Viridiplantae</taxon>
        <taxon>Streptophyta</taxon>
        <taxon>Embryophyta</taxon>
        <taxon>Tracheophyta</taxon>
        <taxon>Spermatophyta</taxon>
        <taxon>Magnoliopsida</taxon>
        <taxon>eudicotyledons</taxon>
        <taxon>Gunneridae</taxon>
        <taxon>Pentapetalae</taxon>
        <taxon>rosids</taxon>
        <taxon>fabids</taxon>
        <taxon>Fabales</taxon>
        <taxon>Fabaceae</taxon>
        <taxon>Papilionoideae</taxon>
        <taxon>50 kb inversion clade</taxon>
        <taxon>NPAAA clade</taxon>
        <taxon>Hologalegina</taxon>
        <taxon>IRL clade</taxon>
        <taxon>Trifolieae</taxon>
        <taxon>Trifolium</taxon>
    </lineage>
</organism>
<comment type="caution">
    <text evidence="1">The sequence shown here is derived from an EMBL/GenBank/DDBJ whole genome shotgun (WGS) entry which is preliminary data.</text>
</comment>
<dbReference type="Proteomes" id="UP000265520">
    <property type="component" value="Unassembled WGS sequence"/>
</dbReference>
<proteinExistence type="predicted"/>
<dbReference type="AlphaFoldDB" id="A0A392MAC6"/>
<sequence>MGVFFEIQFGVSGFEAGGDIDPWKIIGEKPFIVVSIDQTSCFERNKNALKMEVHCNSSSCLPDGIGISNPGFWGMNIENGKKYKVVFYVCSA</sequence>
<dbReference type="PANTHER" id="PTHR31776:SF0">
    <property type="entry name" value="ALPHA-L-ARABINOFURANOSIDASE 1"/>
    <property type="match status" value="1"/>
</dbReference>
<reference evidence="1 2" key="1">
    <citation type="journal article" date="2018" name="Front. Plant Sci.">
        <title>Red Clover (Trifolium pratense) and Zigzag Clover (T. medium) - A Picture of Genomic Similarities and Differences.</title>
        <authorList>
            <person name="Dluhosova J."/>
            <person name="Istvanek J."/>
            <person name="Nedelnik J."/>
            <person name="Repkova J."/>
        </authorList>
    </citation>
    <scope>NUCLEOTIDE SEQUENCE [LARGE SCALE GENOMIC DNA]</scope>
    <source>
        <strain evidence="2">cv. 10/8</strain>
        <tissue evidence="1">Leaf</tissue>
    </source>
</reference>
<evidence type="ECO:0000313" key="2">
    <source>
        <dbReference type="Proteomes" id="UP000265520"/>
    </source>
</evidence>
<accession>A0A392MAC6</accession>
<evidence type="ECO:0000313" key="1">
    <source>
        <dbReference type="EMBL" id="MCH83758.1"/>
    </source>
</evidence>
<name>A0A392MAC6_9FABA</name>
<dbReference type="InterPro" id="IPR051563">
    <property type="entry name" value="Glycosyl_Hydrolase_51"/>
</dbReference>
<dbReference type="EMBL" id="LXQA010005701">
    <property type="protein sequence ID" value="MCH83758.1"/>
    <property type="molecule type" value="Genomic_DNA"/>
</dbReference>
<protein>
    <submittedName>
        <fullName evidence="1">Alpha-L-arabinofuranosidase-like protein</fullName>
    </submittedName>
</protein>
<dbReference type="PANTHER" id="PTHR31776">
    <property type="entry name" value="ALPHA-L-ARABINOFURANOSIDASE 1"/>
    <property type="match status" value="1"/>
</dbReference>
<dbReference type="GO" id="GO:0046556">
    <property type="term" value="F:alpha-L-arabinofuranosidase activity"/>
    <property type="evidence" value="ECO:0007669"/>
    <property type="project" value="TreeGrafter"/>
</dbReference>
<gene>
    <name evidence="1" type="ORF">A2U01_0004584</name>
</gene>
<keyword evidence="2" id="KW-1185">Reference proteome</keyword>